<keyword evidence="6" id="KW-0812">Transmembrane</keyword>
<dbReference type="InterPro" id="IPR036880">
    <property type="entry name" value="Kunitz_BPTI_sf"/>
</dbReference>
<evidence type="ECO:0000259" key="8">
    <source>
        <dbReference type="PROSITE" id="PS50279"/>
    </source>
</evidence>
<dbReference type="Pfam" id="PF00014">
    <property type="entry name" value="Kunitz_BPTI"/>
    <property type="match status" value="2"/>
</dbReference>
<evidence type="ECO:0000313" key="9">
    <source>
        <dbReference type="EMBL" id="AFK10860.1"/>
    </source>
</evidence>
<keyword evidence="4" id="KW-0722">Serine protease inhibitor</keyword>
<evidence type="ECO:0000256" key="1">
    <source>
        <dbReference type="ARBA" id="ARBA00004613"/>
    </source>
</evidence>
<dbReference type="GO" id="GO:0004867">
    <property type="term" value="F:serine-type endopeptidase inhibitor activity"/>
    <property type="evidence" value="ECO:0007669"/>
    <property type="project" value="UniProtKB-KW"/>
</dbReference>
<keyword evidence="7" id="KW-0732">Signal</keyword>
<dbReference type="PRINTS" id="PR00759">
    <property type="entry name" value="BASICPTASE"/>
</dbReference>
<dbReference type="SMART" id="SM00131">
    <property type="entry name" value="KU"/>
    <property type="match status" value="2"/>
</dbReference>
<dbReference type="CDD" id="cd00109">
    <property type="entry name" value="Kunitz-type"/>
    <property type="match status" value="1"/>
</dbReference>
<dbReference type="GO" id="GO:0005615">
    <property type="term" value="C:extracellular space"/>
    <property type="evidence" value="ECO:0007669"/>
    <property type="project" value="TreeGrafter"/>
</dbReference>
<dbReference type="PANTHER" id="PTHR10083">
    <property type="entry name" value="KUNITZ-TYPE PROTEASE INHIBITOR-RELATED"/>
    <property type="match status" value="1"/>
</dbReference>
<proteinExistence type="evidence at transcript level"/>
<evidence type="ECO:0000256" key="6">
    <source>
        <dbReference type="SAM" id="Phobius"/>
    </source>
</evidence>
<keyword evidence="6" id="KW-0472">Membrane</keyword>
<feature type="domain" description="BPTI/Kunitz inhibitor" evidence="8">
    <location>
        <begin position="30"/>
        <end position="81"/>
    </location>
</feature>
<keyword evidence="2" id="KW-0964">Secreted</keyword>
<dbReference type="PROSITE" id="PS50279">
    <property type="entry name" value="BPTI_KUNITZ_2"/>
    <property type="match status" value="2"/>
</dbReference>
<dbReference type="FunFam" id="4.10.410.10:FF:000020">
    <property type="entry name" value="Collagen, type VI, alpha 3"/>
    <property type="match status" value="1"/>
</dbReference>
<dbReference type="PROSITE" id="PS00280">
    <property type="entry name" value="BPTI_KUNITZ_1"/>
    <property type="match status" value="1"/>
</dbReference>
<accession>K4FT30</accession>
<feature type="chain" id="PRO_5003876667" evidence="7">
    <location>
        <begin position="25"/>
        <end position="214"/>
    </location>
</feature>
<keyword evidence="3" id="KW-0646">Protease inhibitor</keyword>
<organism evidence="9">
    <name type="scientific">Callorhinchus milii</name>
    <name type="common">Ghost shark</name>
    <dbReference type="NCBI Taxonomy" id="7868"/>
    <lineage>
        <taxon>Eukaryota</taxon>
        <taxon>Metazoa</taxon>
        <taxon>Chordata</taxon>
        <taxon>Craniata</taxon>
        <taxon>Vertebrata</taxon>
        <taxon>Chondrichthyes</taxon>
        <taxon>Holocephali</taxon>
        <taxon>Chimaeriformes</taxon>
        <taxon>Callorhinchidae</taxon>
        <taxon>Callorhinchus</taxon>
    </lineage>
</organism>
<dbReference type="PANTHER" id="PTHR10083:SF376">
    <property type="entry name" value="SERINE PEPTIDASE INHIBITOR, KUNITZ TYPE, 3"/>
    <property type="match status" value="1"/>
</dbReference>
<comment type="subcellular location">
    <subcellularLocation>
        <location evidence="1">Secreted</location>
    </subcellularLocation>
</comment>
<feature type="transmembrane region" description="Helical" evidence="6">
    <location>
        <begin position="166"/>
        <end position="189"/>
    </location>
</feature>
<dbReference type="InterPro" id="IPR020901">
    <property type="entry name" value="Prtase_inh_Kunz-CS"/>
</dbReference>
<feature type="domain" description="BPTI/Kunitz inhibitor" evidence="8">
    <location>
        <begin position="96"/>
        <end position="146"/>
    </location>
</feature>
<evidence type="ECO:0000256" key="3">
    <source>
        <dbReference type="ARBA" id="ARBA00022690"/>
    </source>
</evidence>
<sequence length="214" mass="23550">MKNFNTAGLSLGLIAVYLTFFTSAQKLPECNLPKDEGQQGNNPTIRFYYDKNTDTCKPFSYKGTGGNGNNFLTDKPCMRNCSMRGNEIYPSDDRACMLPMEKGDCKGHILLYYFNSTKKKCSSFLYGGCGGNGNRFFLQQLCKTVCASKIDQLAGEDDEPAGNEALAIGLGMGFALVAVLVVAGVVFFLQRKKLREKAPKTIHEKPLTDGTEMK</sequence>
<evidence type="ECO:0000256" key="5">
    <source>
        <dbReference type="ARBA" id="ARBA00023157"/>
    </source>
</evidence>
<dbReference type="Gene3D" id="4.10.410.10">
    <property type="entry name" value="Pancreatic trypsin inhibitor Kunitz domain"/>
    <property type="match status" value="2"/>
</dbReference>
<dbReference type="AlphaFoldDB" id="K4FT30"/>
<evidence type="ECO:0000256" key="4">
    <source>
        <dbReference type="ARBA" id="ARBA00022900"/>
    </source>
</evidence>
<dbReference type="EMBL" id="JX052632">
    <property type="protein sequence ID" value="AFK10860.1"/>
    <property type="molecule type" value="mRNA"/>
</dbReference>
<dbReference type="CDD" id="cd22593">
    <property type="entry name" value="Kunitz_conkunitzin"/>
    <property type="match status" value="1"/>
</dbReference>
<feature type="signal peptide" evidence="7">
    <location>
        <begin position="1"/>
        <end position="24"/>
    </location>
</feature>
<keyword evidence="6" id="KW-1133">Transmembrane helix</keyword>
<protein>
    <submittedName>
        <fullName evidence="9">Papilin-like protein</fullName>
    </submittedName>
</protein>
<reference evidence="9" key="1">
    <citation type="journal article" date="2012" name="PLoS ONE">
        <title>Sequencing and Analysis of Full-Length cDNAs, 5'-ESTs and 3'-ESTs from a Cartilaginous Fish, the Elephant Shark (Callorhinchus milii).</title>
        <authorList>
            <person name="Tan Y.Y."/>
            <person name="Kodzius R."/>
            <person name="Tay B.H."/>
            <person name="Tay A."/>
            <person name="Brenner S."/>
            <person name="Venkatesh B."/>
        </authorList>
    </citation>
    <scope>NUCLEOTIDE SEQUENCE</scope>
    <source>
        <tissue evidence="9">Intestine</tissue>
    </source>
</reference>
<dbReference type="SUPFAM" id="SSF57362">
    <property type="entry name" value="BPTI-like"/>
    <property type="match status" value="2"/>
</dbReference>
<evidence type="ECO:0000256" key="2">
    <source>
        <dbReference type="ARBA" id="ARBA00022525"/>
    </source>
</evidence>
<keyword evidence="5" id="KW-1015">Disulfide bond</keyword>
<evidence type="ECO:0000256" key="7">
    <source>
        <dbReference type="SAM" id="SignalP"/>
    </source>
</evidence>
<dbReference type="InterPro" id="IPR050098">
    <property type="entry name" value="TFPI/VKTCI-like"/>
</dbReference>
<dbReference type="InterPro" id="IPR002223">
    <property type="entry name" value="Kunitz_BPTI"/>
</dbReference>
<name>K4FT30_CALMI</name>